<gene>
    <name evidence="2" type="ORF">ACFSCY_35030</name>
</gene>
<dbReference type="EMBL" id="JBHUCP010000040">
    <property type="protein sequence ID" value="MFD1534645.1"/>
    <property type="molecule type" value="Genomic_DNA"/>
</dbReference>
<keyword evidence="3" id="KW-1185">Reference proteome</keyword>
<organism evidence="2 3">
    <name type="scientific">Pseudonocardia aurantiaca</name>
    <dbReference type="NCBI Taxonomy" id="75290"/>
    <lineage>
        <taxon>Bacteria</taxon>
        <taxon>Bacillati</taxon>
        <taxon>Actinomycetota</taxon>
        <taxon>Actinomycetes</taxon>
        <taxon>Pseudonocardiales</taxon>
        <taxon>Pseudonocardiaceae</taxon>
        <taxon>Pseudonocardia</taxon>
    </lineage>
</organism>
<sequence length="394" mass="40145">MPERPAPRDPVPYEVAPLDAQLTGVLRTAGAHAARAVDGRRAVVLAEVGLAAGDDVAALVQLAQAAGVLTAARGEDLDDLVVSTGRTVHVLRGCDQQPGVVLHVRMDRDSGDVGAARRALASRSIVQAVRAALTEPAPAPAPLVAVPLQRVSPSPVQRPVPPVSLPPVSLPPVSLPPVPFKPVPRPRVSEPSVQQPSGSQQPAASRSTVSQPAVSPQQEPPDSPPVSPAAGSPAPTAPPQPVSQPAVPPVPVQRPSEAGERQPALVTLTGKQRVARTGALAVLALPPVPDPAAEAEPEPAPVAEAPTAKRVVSLFDAGPPDTGTADAGAPLDSLATGPLPLSLLPTLPRRRRAPIPVPAAPAAVAASRPAVLQQSFASDIGTMRRLLDGLRQLA</sequence>
<protein>
    <recommendedName>
        <fullName evidence="4">Roadblock/LAMTOR2 domain-containing protein</fullName>
    </recommendedName>
</protein>
<evidence type="ECO:0000313" key="3">
    <source>
        <dbReference type="Proteomes" id="UP001597145"/>
    </source>
</evidence>
<reference evidence="3" key="1">
    <citation type="journal article" date="2019" name="Int. J. Syst. Evol. Microbiol.">
        <title>The Global Catalogue of Microorganisms (GCM) 10K type strain sequencing project: providing services to taxonomists for standard genome sequencing and annotation.</title>
        <authorList>
            <consortium name="The Broad Institute Genomics Platform"/>
            <consortium name="The Broad Institute Genome Sequencing Center for Infectious Disease"/>
            <person name="Wu L."/>
            <person name="Ma J."/>
        </authorList>
    </citation>
    <scope>NUCLEOTIDE SEQUENCE [LARGE SCALE GENOMIC DNA]</scope>
    <source>
        <strain evidence="3">JCM 12165</strain>
    </source>
</reference>
<dbReference type="Proteomes" id="UP001597145">
    <property type="component" value="Unassembled WGS sequence"/>
</dbReference>
<accession>A0ABW4FX82</accession>
<proteinExistence type="predicted"/>
<evidence type="ECO:0000256" key="1">
    <source>
        <dbReference type="SAM" id="MobiDB-lite"/>
    </source>
</evidence>
<dbReference type="RefSeq" id="WP_343976265.1">
    <property type="nucleotide sequence ID" value="NZ_BAAAJG010000008.1"/>
</dbReference>
<feature type="region of interest" description="Disordered" evidence="1">
    <location>
        <begin position="181"/>
        <end position="261"/>
    </location>
</feature>
<evidence type="ECO:0000313" key="2">
    <source>
        <dbReference type="EMBL" id="MFD1534645.1"/>
    </source>
</evidence>
<feature type="compositionally biased region" description="Low complexity" evidence="1">
    <location>
        <begin position="189"/>
        <end position="207"/>
    </location>
</feature>
<feature type="compositionally biased region" description="Pro residues" evidence="1">
    <location>
        <begin position="218"/>
        <end position="227"/>
    </location>
</feature>
<comment type="caution">
    <text evidence="2">The sequence shown here is derived from an EMBL/GenBank/DDBJ whole genome shotgun (WGS) entry which is preliminary data.</text>
</comment>
<name>A0ABW4FX82_9PSEU</name>
<feature type="compositionally biased region" description="Pro residues" evidence="1">
    <location>
        <begin position="235"/>
        <end position="252"/>
    </location>
</feature>
<evidence type="ECO:0008006" key="4">
    <source>
        <dbReference type="Google" id="ProtNLM"/>
    </source>
</evidence>